<accession>A0ABS1R431</accession>
<keyword evidence="3" id="KW-1185">Reference proteome</keyword>
<evidence type="ECO:0000313" key="3">
    <source>
        <dbReference type="Proteomes" id="UP000625283"/>
    </source>
</evidence>
<dbReference type="EMBL" id="JAERTY010000006">
    <property type="protein sequence ID" value="MBL1409475.1"/>
    <property type="molecule type" value="Genomic_DNA"/>
</dbReference>
<proteinExistence type="predicted"/>
<organism evidence="2 3">
    <name type="scientific">Sphingobacterium faecale</name>
    <dbReference type="NCBI Taxonomy" id="2803775"/>
    <lineage>
        <taxon>Bacteria</taxon>
        <taxon>Pseudomonadati</taxon>
        <taxon>Bacteroidota</taxon>
        <taxon>Sphingobacteriia</taxon>
        <taxon>Sphingobacteriales</taxon>
        <taxon>Sphingobacteriaceae</taxon>
        <taxon>Sphingobacterium</taxon>
    </lineage>
</organism>
<feature type="chain" id="PRO_5046463534" evidence="1">
    <location>
        <begin position="20"/>
        <end position="282"/>
    </location>
</feature>
<dbReference type="InterPro" id="IPR032299">
    <property type="entry name" value="DUF4843"/>
</dbReference>
<feature type="signal peptide" evidence="1">
    <location>
        <begin position="1"/>
        <end position="19"/>
    </location>
</feature>
<dbReference type="Pfam" id="PF16132">
    <property type="entry name" value="DUF4843"/>
    <property type="match status" value="1"/>
</dbReference>
<protein>
    <submittedName>
        <fullName evidence="2">DUF4843 domain-containing protein</fullName>
    </submittedName>
</protein>
<comment type="caution">
    <text evidence="2">The sequence shown here is derived from an EMBL/GenBank/DDBJ whole genome shotgun (WGS) entry which is preliminary data.</text>
</comment>
<dbReference type="Proteomes" id="UP000625283">
    <property type="component" value="Unassembled WGS sequence"/>
</dbReference>
<keyword evidence="1" id="KW-0732">Signal</keyword>
<sequence length="282" mass="31597">MKKLLFRLLGLVVVLCSVACQKDLLTYAGKEGVYFGVQWGPAHGDSTVWAYQQYTPIEFVKMQHVMTTTITLRVMVTGEAKNYDRSFGLVVNADSSDVIEGVDFEKLQASYFIPAGKSYIDVPLTFKRTPALQTSTKVLGVNLVPSADLDLSVPTWYPIKPHWSTSGNPIFDATYHRLELSDFPSRPDTWMGLANNGVEAGYLGLFTTKKFNLICDLMDLSYQDFESTETMPSIRVGVINQAMRTYLVREHDAGRPVLEDDGRLMWVMSVPWTSVVGVPYKP</sequence>
<gene>
    <name evidence="2" type="ORF">JKG61_11995</name>
</gene>
<evidence type="ECO:0000313" key="2">
    <source>
        <dbReference type="EMBL" id="MBL1409475.1"/>
    </source>
</evidence>
<dbReference type="RefSeq" id="WP_202103233.1">
    <property type="nucleotide sequence ID" value="NZ_JAERTY010000006.1"/>
</dbReference>
<reference evidence="2 3" key="1">
    <citation type="submission" date="2021-01" db="EMBL/GenBank/DDBJ databases">
        <title>C459-1 draft genome sequence.</title>
        <authorList>
            <person name="Zhang X.-F."/>
        </authorList>
    </citation>
    <scope>NUCLEOTIDE SEQUENCE [LARGE SCALE GENOMIC DNA]</scope>
    <source>
        <strain evidence="3">C459-1</strain>
    </source>
</reference>
<evidence type="ECO:0000256" key="1">
    <source>
        <dbReference type="SAM" id="SignalP"/>
    </source>
</evidence>
<name>A0ABS1R431_9SPHI</name>